<dbReference type="PROSITE" id="PS51910">
    <property type="entry name" value="GH18_2"/>
    <property type="match status" value="1"/>
</dbReference>
<keyword evidence="3 8" id="KW-0378">Hydrolase</keyword>
<dbReference type="EMBL" id="JAWDJX010000001">
    <property type="protein sequence ID" value="KAK3058792.1"/>
    <property type="molecule type" value="Genomic_DNA"/>
</dbReference>
<evidence type="ECO:0000256" key="9">
    <source>
        <dbReference type="RuleBase" id="RU004453"/>
    </source>
</evidence>
<comment type="catalytic activity">
    <reaction evidence="1">
        <text>Random endo-hydrolysis of N-acetyl-beta-D-glucosaminide (1-&gt;4)-beta-linkages in chitin and chitodextrins.</text>
        <dbReference type="EC" id="3.2.1.14"/>
    </reaction>
</comment>
<keyword evidence="12" id="KW-1185">Reference proteome</keyword>
<feature type="domain" description="GH18" evidence="10">
    <location>
        <begin position="33"/>
        <end position="311"/>
    </location>
</feature>
<dbReference type="PANTHER" id="PTHR45708:SF60">
    <property type="entry name" value="III CHITINASE, PUTATIVE (AFU_ORTHOLOGUE AFUA_5G03850)-RELATED"/>
    <property type="match status" value="1"/>
</dbReference>
<dbReference type="InterPro" id="IPR017853">
    <property type="entry name" value="GH"/>
</dbReference>
<comment type="similarity">
    <text evidence="9">Belongs to the glycosyl hydrolase 18 family.</text>
</comment>
<reference evidence="11" key="1">
    <citation type="submission" date="2023-04" db="EMBL/GenBank/DDBJ databases">
        <title>Black Yeasts Isolated from many extreme environments.</title>
        <authorList>
            <person name="Coleine C."/>
            <person name="Stajich J.E."/>
            <person name="Selbmann L."/>
        </authorList>
    </citation>
    <scope>NUCLEOTIDE SEQUENCE</scope>
    <source>
        <strain evidence="11">CCFEE 5312</strain>
    </source>
</reference>
<gene>
    <name evidence="11" type="ORF">LTR09_000357</name>
</gene>
<dbReference type="Gene3D" id="3.20.20.80">
    <property type="entry name" value="Glycosidases"/>
    <property type="match status" value="1"/>
</dbReference>
<accession>A0AAJ0GJG9</accession>
<dbReference type="Proteomes" id="UP001271007">
    <property type="component" value="Unassembled WGS sequence"/>
</dbReference>
<evidence type="ECO:0000259" key="10">
    <source>
        <dbReference type="PROSITE" id="PS51910"/>
    </source>
</evidence>
<keyword evidence="7" id="KW-0624">Polysaccharide degradation</keyword>
<dbReference type="InterPro" id="IPR001579">
    <property type="entry name" value="Glyco_hydro_18_chit_AS"/>
</dbReference>
<keyword evidence="4" id="KW-0146">Chitin degradation</keyword>
<evidence type="ECO:0000256" key="4">
    <source>
        <dbReference type="ARBA" id="ARBA00023024"/>
    </source>
</evidence>
<comment type="caution">
    <text evidence="11">The sequence shown here is derived from an EMBL/GenBank/DDBJ whole genome shotgun (WGS) entry which is preliminary data.</text>
</comment>
<dbReference type="PROSITE" id="PS01095">
    <property type="entry name" value="GH18_1"/>
    <property type="match status" value="1"/>
</dbReference>
<organism evidence="11 12">
    <name type="scientific">Extremus antarcticus</name>
    <dbReference type="NCBI Taxonomy" id="702011"/>
    <lineage>
        <taxon>Eukaryota</taxon>
        <taxon>Fungi</taxon>
        <taxon>Dikarya</taxon>
        <taxon>Ascomycota</taxon>
        <taxon>Pezizomycotina</taxon>
        <taxon>Dothideomycetes</taxon>
        <taxon>Dothideomycetidae</taxon>
        <taxon>Mycosphaerellales</taxon>
        <taxon>Extremaceae</taxon>
        <taxon>Extremus</taxon>
    </lineage>
</organism>
<evidence type="ECO:0000256" key="2">
    <source>
        <dbReference type="ARBA" id="ARBA00012729"/>
    </source>
</evidence>
<dbReference type="GO" id="GO:0008843">
    <property type="term" value="F:endochitinase activity"/>
    <property type="evidence" value="ECO:0007669"/>
    <property type="project" value="UniProtKB-EC"/>
</dbReference>
<evidence type="ECO:0000313" key="11">
    <source>
        <dbReference type="EMBL" id="KAK3058792.1"/>
    </source>
</evidence>
<keyword evidence="6 8" id="KW-0326">Glycosidase</keyword>
<sequence length="369" mass="40254">MLELLVTKTPAPFELLRLQDALRLLHRLPPGASHIERHTEDTHLSLLPLIQQNTGITHVILAALHINGPDGDITLNDDNPNSTTYDRTWDEAAQLQKAGVKIMVMMGGAATGSYAGRLCASSDSSIQDSYYLPLVSTIKFHKVDGIDLDIEEAVPLRCASNLVRRIRADFGSKFIITMAPVASDFTTTGVGGLSGFSYYRFDQTAAGKSVDWYNGQYYSGFVEGSLEESYQAAIATGFSPKRVVMGLIDNPNDGSGFVALSDVIATVENLKEDYGNFGGVDGWEYFDAGREDGLSRPWMWAKQIGKTLFGSSAVKRDWVERRDRKLHTPSMPEGVAALMAKGHGQIAAARAMRMAKGDEGEAERILAES</sequence>
<dbReference type="GO" id="GO:0005576">
    <property type="term" value="C:extracellular region"/>
    <property type="evidence" value="ECO:0007669"/>
    <property type="project" value="TreeGrafter"/>
</dbReference>
<dbReference type="PANTHER" id="PTHR45708">
    <property type="entry name" value="ENDOCHITINASE"/>
    <property type="match status" value="1"/>
</dbReference>
<dbReference type="GO" id="GO:0006032">
    <property type="term" value="P:chitin catabolic process"/>
    <property type="evidence" value="ECO:0007669"/>
    <property type="project" value="UniProtKB-KW"/>
</dbReference>
<protein>
    <recommendedName>
        <fullName evidence="2">chitinase</fullName>
        <ecNumber evidence="2">3.2.1.14</ecNumber>
    </recommendedName>
</protein>
<evidence type="ECO:0000313" key="12">
    <source>
        <dbReference type="Proteomes" id="UP001271007"/>
    </source>
</evidence>
<dbReference type="AlphaFoldDB" id="A0AAJ0GJG9"/>
<evidence type="ECO:0000256" key="6">
    <source>
        <dbReference type="ARBA" id="ARBA00023295"/>
    </source>
</evidence>
<evidence type="ECO:0000256" key="5">
    <source>
        <dbReference type="ARBA" id="ARBA00023277"/>
    </source>
</evidence>
<evidence type="ECO:0000256" key="7">
    <source>
        <dbReference type="ARBA" id="ARBA00023326"/>
    </source>
</evidence>
<keyword evidence="5" id="KW-0119">Carbohydrate metabolism</keyword>
<dbReference type="InterPro" id="IPR050542">
    <property type="entry name" value="Glycosyl_Hydrlase18_Chitinase"/>
</dbReference>
<proteinExistence type="inferred from homology"/>
<evidence type="ECO:0000256" key="1">
    <source>
        <dbReference type="ARBA" id="ARBA00000822"/>
    </source>
</evidence>
<dbReference type="SUPFAM" id="SSF51445">
    <property type="entry name" value="(Trans)glycosidases"/>
    <property type="match status" value="1"/>
</dbReference>
<dbReference type="InterPro" id="IPR001223">
    <property type="entry name" value="Glyco_hydro18_cat"/>
</dbReference>
<evidence type="ECO:0000256" key="3">
    <source>
        <dbReference type="ARBA" id="ARBA00022801"/>
    </source>
</evidence>
<name>A0AAJ0GJG9_9PEZI</name>
<dbReference type="GO" id="GO:0000272">
    <property type="term" value="P:polysaccharide catabolic process"/>
    <property type="evidence" value="ECO:0007669"/>
    <property type="project" value="UniProtKB-KW"/>
</dbReference>
<evidence type="ECO:0000256" key="8">
    <source>
        <dbReference type="RuleBase" id="RU000489"/>
    </source>
</evidence>
<dbReference type="EC" id="3.2.1.14" evidence="2"/>
<dbReference type="Pfam" id="PF00704">
    <property type="entry name" value="Glyco_hydro_18"/>
    <property type="match status" value="1"/>
</dbReference>